<dbReference type="SUPFAM" id="SSF53850">
    <property type="entry name" value="Periplasmic binding protein-like II"/>
    <property type="match status" value="1"/>
</dbReference>
<keyword evidence="3" id="KW-1003">Cell membrane</keyword>
<dbReference type="InterPro" id="IPR052192">
    <property type="entry name" value="Insect_Ionotropic_Sensory_Rcpt"/>
</dbReference>
<feature type="transmembrane region" description="Helical" evidence="9">
    <location>
        <begin position="562"/>
        <end position="585"/>
    </location>
</feature>
<keyword evidence="4 9" id="KW-0812">Transmembrane</keyword>
<reference evidence="12" key="2">
    <citation type="submission" date="2023-05" db="EMBL/GenBank/DDBJ databases">
        <authorList>
            <person name="Fouks B."/>
        </authorList>
    </citation>
    <scope>NUCLEOTIDE SEQUENCE</scope>
    <source>
        <strain evidence="12">Stay&amp;Tobe</strain>
        <tissue evidence="12">Testes</tissue>
    </source>
</reference>
<feature type="transmembrane region" description="Helical" evidence="9">
    <location>
        <begin position="314"/>
        <end position="334"/>
    </location>
</feature>
<evidence type="ECO:0000259" key="11">
    <source>
        <dbReference type="Pfam" id="PF24576"/>
    </source>
</evidence>
<dbReference type="Pfam" id="PF24576">
    <property type="entry name" value="IR75A_N"/>
    <property type="match status" value="1"/>
</dbReference>
<keyword evidence="13" id="KW-1185">Reference proteome</keyword>
<proteinExistence type="inferred from homology"/>
<dbReference type="EMBL" id="JASPKZ010006848">
    <property type="protein sequence ID" value="KAJ9586720.1"/>
    <property type="molecule type" value="Genomic_DNA"/>
</dbReference>
<dbReference type="AlphaFoldDB" id="A0AAD8EDP5"/>
<evidence type="ECO:0000256" key="5">
    <source>
        <dbReference type="ARBA" id="ARBA00022989"/>
    </source>
</evidence>
<evidence type="ECO:0000313" key="12">
    <source>
        <dbReference type="EMBL" id="KAJ9586720.1"/>
    </source>
</evidence>
<gene>
    <name evidence="12" type="ORF">L9F63_019658</name>
</gene>
<keyword evidence="6 9" id="KW-0472">Membrane</keyword>
<evidence type="ECO:0000256" key="6">
    <source>
        <dbReference type="ARBA" id="ARBA00023136"/>
    </source>
</evidence>
<dbReference type="Gene3D" id="3.40.190.10">
    <property type="entry name" value="Periplasmic binding protein-like II"/>
    <property type="match status" value="1"/>
</dbReference>
<feature type="domain" description="Ionotropic glutamate receptor C-terminal" evidence="10">
    <location>
        <begin position="314"/>
        <end position="571"/>
    </location>
</feature>
<dbReference type="PANTHER" id="PTHR42643">
    <property type="entry name" value="IONOTROPIC RECEPTOR 20A-RELATED"/>
    <property type="match status" value="1"/>
</dbReference>
<evidence type="ECO:0000256" key="8">
    <source>
        <dbReference type="ARBA" id="ARBA00023180"/>
    </source>
</evidence>
<keyword evidence="5 9" id="KW-1133">Transmembrane helix</keyword>
<keyword evidence="7" id="KW-0675">Receptor</keyword>
<evidence type="ECO:0000256" key="3">
    <source>
        <dbReference type="ARBA" id="ARBA00022475"/>
    </source>
</evidence>
<dbReference type="GO" id="GO:0005886">
    <property type="term" value="C:plasma membrane"/>
    <property type="evidence" value="ECO:0007669"/>
    <property type="project" value="UniProtKB-SubCell"/>
</dbReference>
<dbReference type="Pfam" id="PF00060">
    <property type="entry name" value="Lig_chan"/>
    <property type="match status" value="1"/>
</dbReference>
<accession>A0AAD8EDP5</accession>
<evidence type="ECO:0000256" key="2">
    <source>
        <dbReference type="ARBA" id="ARBA00008685"/>
    </source>
</evidence>
<feature type="transmembrane region" description="Helical" evidence="9">
    <location>
        <begin position="375"/>
        <end position="396"/>
    </location>
</feature>
<dbReference type="Gene3D" id="1.10.287.70">
    <property type="match status" value="1"/>
</dbReference>
<feature type="domain" description="Ionotropic receptor 75a N-terminal" evidence="11">
    <location>
        <begin position="5"/>
        <end position="193"/>
    </location>
</feature>
<evidence type="ECO:0000256" key="9">
    <source>
        <dbReference type="SAM" id="Phobius"/>
    </source>
</evidence>
<keyword evidence="8" id="KW-0325">Glycoprotein</keyword>
<reference evidence="12" key="1">
    <citation type="journal article" date="2023" name="IScience">
        <title>Live-bearing cockroach genome reveals convergent evolutionary mechanisms linked to viviparity in insects and beyond.</title>
        <authorList>
            <person name="Fouks B."/>
            <person name="Harrison M.C."/>
            <person name="Mikhailova A.A."/>
            <person name="Marchal E."/>
            <person name="English S."/>
            <person name="Carruthers M."/>
            <person name="Jennings E.C."/>
            <person name="Chiamaka E.L."/>
            <person name="Frigard R.A."/>
            <person name="Pippel M."/>
            <person name="Attardo G.M."/>
            <person name="Benoit J.B."/>
            <person name="Bornberg-Bauer E."/>
            <person name="Tobe S.S."/>
        </authorList>
    </citation>
    <scope>NUCLEOTIDE SEQUENCE</scope>
    <source>
        <strain evidence="12">Stay&amp;Tobe</strain>
    </source>
</reference>
<dbReference type="GO" id="GO:0015276">
    <property type="term" value="F:ligand-gated monoatomic ion channel activity"/>
    <property type="evidence" value="ECO:0007669"/>
    <property type="project" value="InterPro"/>
</dbReference>
<evidence type="ECO:0000256" key="1">
    <source>
        <dbReference type="ARBA" id="ARBA00004651"/>
    </source>
</evidence>
<comment type="similarity">
    <text evidence="2">Belongs to the glutamate-gated ion channel (TC 1.A.10.1) family.</text>
</comment>
<dbReference type="InterPro" id="IPR001320">
    <property type="entry name" value="Iontro_rcpt_C"/>
</dbReference>
<comment type="subcellular location">
    <subcellularLocation>
        <location evidence="1">Cell membrane</location>
        <topology evidence="1">Multi-pass membrane protein</topology>
    </subcellularLocation>
</comment>
<name>A0AAD8EDP5_DIPPU</name>
<evidence type="ECO:0000313" key="13">
    <source>
        <dbReference type="Proteomes" id="UP001233999"/>
    </source>
</evidence>
<evidence type="ECO:0000256" key="4">
    <source>
        <dbReference type="ARBA" id="ARBA00022692"/>
    </source>
</evidence>
<dbReference type="InterPro" id="IPR057074">
    <property type="entry name" value="IR75A_N"/>
</dbReference>
<evidence type="ECO:0000256" key="7">
    <source>
        <dbReference type="ARBA" id="ARBA00023170"/>
    </source>
</evidence>
<dbReference type="PANTHER" id="PTHR42643:SF33">
    <property type="entry name" value="GLUTAMATE RECEPTOR 2-LIKE PROTEIN"/>
    <property type="match status" value="1"/>
</dbReference>
<organism evidence="12 13">
    <name type="scientific">Diploptera punctata</name>
    <name type="common">Pacific beetle cockroach</name>
    <dbReference type="NCBI Taxonomy" id="6984"/>
    <lineage>
        <taxon>Eukaryota</taxon>
        <taxon>Metazoa</taxon>
        <taxon>Ecdysozoa</taxon>
        <taxon>Arthropoda</taxon>
        <taxon>Hexapoda</taxon>
        <taxon>Insecta</taxon>
        <taxon>Pterygota</taxon>
        <taxon>Neoptera</taxon>
        <taxon>Polyneoptera</taxon>
        <taxon>Dictyoptera</taxon>
        <taxon>Blattodea</taxon>
        <taxon>Blaberoidea</taxon>
        <taxon>Blaberidae</taxon>
        <taxon>Diplopterinae</taxon>
        <taxon>Diploptera</taxon>
    </lineage>
</organism>
<comment type="caution">
    <text evidence="12">The sequence shown here is derived from an EMBL/GenBank/DDBJ whole genome shotgun (WGS) entry which is preliminary data.</text>
</comment>
<protein>
    <submittedName>
        <fullName evidence="12">Uncharacterized protein</fullName>
    </submittedName>
</protein>
<dbReference type="GO" id="GO:0050906">
    <property type="term" value="P:detection of stimulus involved in sensory perception"/>
    <property type="evidence" value="ECO:0007669"/>
    <property type="project" value="UniProtKB-ARBA"/>
</dbReference>
<sequence>MDTKLKFISDVLVFQQKTFQSHVSVFLCSDVGFSHKMMRHFSADIVSLSVHNAPTQHIKQMNAISDDSRVTFVLDMLCNDSTTILQQADRLHLFNSRYKWYLLDCSFTSAGRCQHLDNTLIHLHVYINSDVTLASRVSVDEYKLVQVYRIGKHEEMFKKEYGEWLPGVGLQVNKLQLLTSARMNLHKTLITSSIVLTNNDSLHHLTDTVDRHIDSLSKVAYMLFSHVIDILNATTDMIVAKSWGRAVNGTWDGMCGYIQRGEAQIGITPAFIVKERLNFIHYVHSTPNTAVKFIFRQPPLSFVQNIFTLPFSRAVWVGSAALIAVIGFVLFHALKWENRVRPVSWSDVLILSVGVVCQQGSQIDGKGIPGRITMIFLFVIVIFLYTSYSAYVVALLQSTTTSIRSLTDLLDSGLTLGAHDITYNRQYMKNVSDSVRKAIYTQRISPPGGPERFYSMAEGLDRVRRGLFAFHLEQAAGYKIISDTYTEDEKCNLQTMNFLIEIPDPWVTINKHSPYREIVAMGYRMVHERGFQYRENHRFYYWKPECSSRGTNFVSVGIIDCYSALLMLMFGMLAAMAILFVEVIVQKNFIKS</sequence>
<evidence type="ECO:0000259" key="10">
    <source>
        <dbReference type="Pfam" id="PF00060"/>
    </source>
</evidence>
<dbReference type="Proteomes" id="UP001233999">
    <property type="component" value="Unassembled WGS sequence"/>
</dbReference>